<comment type="caution">
    <text evidence="3">The sequence shown here is derived from an EMBL/GenBank/DDBJ whole genome shotgun (WGS) entry which is preliminary data.</text>
</comment>
<reference evidence="3" key="1">
    <citation type="submission" date="2024-06" db="EMBL/GenBank/DDBJ databases">
        <authorList>
            <person name="Liu X."/>
            <person name="Lenzi L."/>
            <person name="Haldenby T S."/>
            <person name="Uol C."/>
        </authorList>
    </citation>
    <scope>NUCLEOTIDE SEQUENCE</scope>
</reference>
<dbReference type="AlphaFoldDB" id="A0AAV2T5Y7"/>
<dbReference type="Pfam" id="PF04991">
    <property type="entry name" value="LicD"/>
    <property type="match status" value="1"/>
</dbReference>
<evidence type="ECO:0000259" key="2">
    <source>
        <dbReference type="Pfam" id="PF04991"/>
    </source>
</evidence>
<accession>A0AAV2T5Y7</accession>
<name>A0AAV2T5Y7_CALDB</name>
<gene>
    <name evidence="3" type="ORF">CDAUBV1_LOCUS4100</name>
</gene>
<dbReference type="PANTHER" id="PTHR13627">
    <property type="entry name" value="FUKUTIN RELATED PROTEIN"/>
    <property type="match status" value="1"/>
</dbReference>
<dbReference type="InterPro" id="IPR007074">
    <property type="entry name" value="LicD/FKTN/FKRP_NTP_transf"/>
</dbReference>
<dbReference type="PANTHER" id="PTHR13627:SF35">
    <property type="entry name" value="LICD FAMILY PROTEIN"/>
    <property type="match status" value="1"/>
</dbReference>
<evidence type="ECO:0000313" key="4">
    <source>
        <dbReference type="Proteomes" id="UP001497525"/>
    </source>
</evidence>
<feature type="region of interest" description="Disordered" evidence="1">
    <location>
        <begin position="237"/>
        <end position="257"/>
    </location>
</feature>
<dbReference type="Proteomes" id="UP001497525">
    <property type="component" value="Unassembled WGS sequence"/>
</dbReference>
<evidence type="ECO:0000256" key="1">
    <source>
        <dbReference type="SAM" id="MobiDB-lite"/>
    </source>
</evidence>
<sequence length="257" mass="29253">MSGTPSRCSSLCEKALQKRRLIFSPLRGDGVLRWHLDCVECYTGIFHRNRTLFRIIIDNLINGIRNVSAQSGDNTDPTEANVISVCSVAMKKNTANNEELQNCYSILQEHVKIGSMPVKLTSSSNSDNVYEENNPERPINPIYIHPSTSKNNLTYNKSNFPCPLVSEYRKKKLYRTLQYWIKLASEHHFMWWINYGSLIGSLRDGDIIPYDSDMDICILGSDADKLRKLATDRKDIRINQTTAPSPPDPVSRVKAEK</sequence>
<organism evidence="3 4">
    <name type="scientific">Calicophoron daubneyi</name>
    <name type="common">Rumen fluke</name>
    <name type="synonym">Paramphistomum daubneyi</name>
    <dbReference type="NCBI Taxonomy" id="300641"/>
    <lineage>
        <taxon>Eukaryota</taxon>
        <taxon>Metazoa</taxon>
        <taxon>Spiralia</taxon>
        <taxon>Lophotrochozoa</taxon>
        <taxon>Platyhelminthes</taxon>
        <taxon>Trematoda</taxon>
        <taxon>Digenea</taxon>
        <taxon>Plagiorchiida</taxon>
        <taxon>Pronocephalata</taxon>
        <taxon>Paramphistomoidea</taxon>
        <taxon>Paramphistomidae</taxon>
        <taxon>Calicophoron</taxon>
    </lineage>
</organism>
<proteinExistence type="predicted"/>
<dbReference type="EMBL" id="CAXLJL010000101">
    <property type="protein sequence ID" value="CAL5131612.1"/>
    <property type="molecule type" value="Genomic_DNA"/>
</dbReference>
<protein>
    <recommendedName>
        <fullName evidence="2">LicD/FKTN/FKRP nucleotidyltransferase domain-containing protein</fullName>
    </recommendedName>
</protein>
<feature type="domain" description="LicD/FKTN/FKRP nucleotidyltransferase" evidence="2">
    <location>
        <begin position="185"/>
        <end position="232"/>
    </location>
</feature>
<evidence type="ECO:0000313" key="3">
    <source>
        <dbReference type="EMBL" id="CAL5131612.1"/>
    </source>
</evidence>
<dbReference type="InterPro" id="IPR052613">
    <property type="entry name" value="LicD_transferase"/>
</dbReference>
<dbReference type="GO" id="GO:0009100">
    <property type="term" value="P:glycoprotein metabolic process"/>
    <property type="evidence" value="ECO:0007669"/>
    <property type="project" value="UniProtKB-ARBA"/>
</dbReference>